<keyword evidence="3" id="KW-0805">Transcription regulation</keyword>
<feature type="domain" description="DNA methyltransferase 1-associated 1" evidence="8">
    <location>
        <begin position="238"/>
        <end position="410"/>
    </location>
</feature>
<dbReference type="GO" id="GO:0000812">
    <property type="term" value="C:Swr1 complex"/>
    <property type="evidence" value="ECO:0007669"/>
    <property type="project" value="TreeGrafter"/>
</dbReference>
<dbReference type="GO" id="GO:0003714">
    <property type="term" value="F:transcription corepressor activity"/>
    <property type="evidence" value="ECO:0007669"/>
    <property type="project" value="TreeGrafter"/>
</dbReference>
<evidence type="ECO:0000256" key="3">
    <source>
        <dbReference type="ARBA" id="ARBA00023015"/>
    </source>
</evidence>
<dbReference type="OMA" id="RNNIQNW"/>
<dbReference type="PANTHER" id="PTHR12855:SF10">
    <property type="entry name" value="DNA METHYLTRANSFERASE 1-ASSOCIATED PROTEIN 1"/>
    <property type="match status" value="1"/>
</dbReference>
<dbReference type="InterPro" id="IPR032563">
    <property type="entry name" value="DAMP1_SANT-like"/>
</dbReference>
<keyword evidence="2" id="KW-0156">Chromatin regulator</keyword>
<feature type="region of interest" description="Disordered" evidence="7">
    <location>
        <begin position="268"/>
        <end position="288"/>
    </location>
</feature>
<gene>
    <name evidence="10" type="ORF">HERILL_LOCUS1877</name>
</gene>
<dbReference type="Proteomes" id="UP000594454">
    <property type="component" value="Chromosome 1"/>
</dbReference>
<dbReference type="InterPro" id="IPR027109">
    <property type="entry name" value="Swc4/Dmap1"/>
</dbReference>
<organism evidence="10 11">
    <name type="scientific">Hermetia illucens</name>
    <name type="common">Black soldier fly</name>
    <dbReference type="NCBI Taxonomy" id="343691"/>
    <lineage>
        <taxon>Eukaryota</taxon>
        <taxon>Metazoa</taxon>
        <taxon>Ecdysozoa</taxon>
        <taxon>Arthropoda</taxon>
        <taxon>Hexapoda</taxon>
        <taxon>Insecta</taxon>
        <taxon>Pterygota</taxon>
        <taxon>Neoptera</taxon>
        <taxon>Endopterygota</taxon>
        <taxon>Diptera</taxon>
        <taxon>Brachycera</taxon>
        <taxon>Stratiomyomorpha</taxon>
        <taxon>Stratiomyidae</taxon>
        <taxon>Hermetiinae</taxon>
        <taxon>Hermetia</taxon>
    </lineage>
</organism>
<dbReference type="EMBL" id="LR899009">
    <property type="protein sequence ID" value="CAD7078620.1"/>
    <property type="molecule type" value="Genomic_DNA"/>
</dbReference>
<reference evidence="10 11" key="1">
    <citation type="submission" date="2020-11" db="EMBL/GenBank/DDBJ databases">
        <authorList>
            <person name="Wallbank WR R."/>
            <person name="Pardo Diaz C."/>
            <person name="Kozak K."/>
            <person name="Martin S."/>
            <person name="Jiggins C."/>
            <person name="Moest M."/>
            <person name="Warren A I."/>
            <person name="Generalovic N T."/>
            <person name="Byers J.R.P. K."/>
            <person name="Montejo-Kovacevich G."/>
            <person name="Yen C E."/>
        </authorList>
    </citation>
    <scope>NUCLEOTIDE SEQUENCE [LARGE SCALE GENOMIC DNA]</scope>
</reference>
<dbReference type="GO" id="GO:0006338">
    <property type="term" value="P:chromatin remodeling"/>
    <property type="evidence" value="ECO:0007669"/>
    <property type="project" value="InterPro"/>
</dbReference>
<evidence type="ECO:0000256" key="6">
    <source>
        <dbReference type="ARBA" id="ARBA00067416"/>
    </source>
</evidence>
<proteinExistence type="predicted"/>
<dbReference type="PANTHER" id="PTHR12855">
    <property type="entry name" value="DNA METHYLTRANSFERASE 1-ASSOCIATED PROTEIN 1 FAMILY MEMBER"/>
    <property type="match status" value="1"/>
</dbReference>
<evidence type="ECO:0000256" key="4">
    <source>
        <dbReference type="ARBA" id="ARBA00023163"/>
    </source>
</evidence>
<keyword evidence="4" id="KW-0804">Transcription</keyword>
<feature type="domain" description="DAMP1 SANT/Myb-like" evidence="9">
    <location>
        <begin position="119"/>
        <end position="197"/>
    </location>
</feature>
<comment type="subcellular location">
    <subcellularLocation>
        <location evidence="1">Nucleus</location>
    </subcellularLocation>
</comment>
<evidence type="ECO:0000256" key="7">
    <source>
        <dbReference type="SAM" id="MobiDB-lite"/>
    </source>
</evidence>
<dbReference type="Pfam" id="PF16282">
    <property type="entry name" value="SANT_DAMP1_like"/>
    <property type="match status" value="1"/>
</dbReference>
<dbReference type="FunFam" id="1.10.10.60:FF:000087">
    <property type="entry name" value="DNA methyltransferase 1-associated protein 1"/>
    <property type="match status" value="1"/>
</dbReference>
<dbReference type="Gene3D" id="1.10.10.60">
    <property type="entry name" value="Homeodomain-like"/>
    <property type="match status" value="1"/>
</dbReference>
<evidence type="ECO:0000256" key="5">
    <source>
        <dbReference type="ARBA" id="ARBA00023242"/>
    </source>
</evidence>
<evidence type="ECO:0000259" key="8">
    <source>
        <dbReference type="Pfam" id="PF05499"/>
    </source>
</evidence>
<dbReference type="InParanoid" id="A0A7R8UD76"/>
<dbReference type="GO" id="GO:0000122">
    <property type="term" value="P:negative regulation of transcription by RNA polymerase II"/>
    <property type="evidence" value="ECO:0007669"/>
    <property type="project" value="TreeGrafter"/>
</dbReference>
<evidence type="ECO:0000313" key="11">
    <source>
        <dbReference type="Proteomes" id="UP000594454"/>
    </source>
</evidence>
<dbReference type="OrthoDB" id="19740at2759"/>
<keyword evidence="5" id="KW-0539">Nucleus</keyword>
<feature type="compositionally biased region" description="Polar residues" evidence="7">
    <location>
        <begin position="268"/>
        <end position="283"/>
    </location>
</feature>
<keyword evidence="11" id="KW-1185">Reference proteome</keyword>
<evidence type="ECO:0000259" key="9">
    <source>
        <dbReference type="Pfam" id="PF16282"/>
    </source>
</evidence>
<evidence type="ECO:0000256" key="2">
    <source>
        <dbReference type="ARBA" id="ARBA00022853"/>
    </source>
</evidence>
<dbReference type="Pfam" id="PF05499">
    <property type="entry name" value="DMAP1"/>
    <property type="match status" value="1"/>
</dbReference>
<evidence type="ECO:0000256" key="1">
    <source>
        <dbReference type="ARBA" id="ARBA00004123"/>
    </source>
</evidence>
<dbReference type="GO" id="GO:0035267">
    <property type="term" value="C:NuA4 histone acetyltransferase complex"/>
    <property type="evidence" value="ECO:0007669"/>
    <property type="project" value="InterPro"/>
</dbReference>
<evidence type="ECO:0000313" key="10">
    <source>
        <dbReference type="EMBL" id="CAD7078620.1"/>
    </source>
</evidence>
<dbReference type="GO" id="GO:0006281">
    <property type="term" value="P:DNA repair"/>
    <property type="evidence" value="ECO:0007669"/>
    <property type="project" value="InterPro"/>
</dbReference>
<dbReference type="FunCoup" id="A0A7R8UD76">
    <property type="interactions" value="1814"/>
</dbReference>
<accession>A0A7R8UD76</accession>
<sequence length="441" mass="50942">MTADVRDILELERPVTPEITKESFLNTKTRKFERVKTTKRPEGMHREVFALLYNDNKDAPPILPTDTALGIGSGYKQAKARLGMKKVRRWEWAPFSNPARNDGAIFHHWKRVSDDSREYPFAKFNKQLNIPAYTLNEYNTHLRTNPTKWSKAQTDHLFDLAKRFDLRFIIMADRWDRANYGIKTVEDLKERYYEVLGILTKLKGSGDKKIYVFDSDHERRRKEQLKKLFDRTPKQVEEEFMLLNEFKKIEARKKERERKTQDLQKLISQADQQGEHNFNASTSRKQEKKLYKKKIQSQPRPSKVDSVVNAVESAGIKFSDLRGSGVSLRSQKMKLPANIGQKKAKALEQTIQEFKVDPAPPPTEEISNVFNELRSDMVLLCELRTALATCLFELESLKHQYEAICIGKTLNIPAPLAMKEEGTKTLESIIDVVGSPHMSGV</sequence>
<name>A0A7R8UD76_HERIL</name>
<dbReference type="InterPro" id="IPR008468">
    <property type="entry name" value="DMAP1"/>
</dbReference>
<dbReference type="AlphaFoldDB" id="A0A7R8UD76"/>
<protein>
    <recommendedName>
        <fullName evidence="6">DNA methyltransferase 1-associated protein 1</fullName>
    </recommendedName>
</protein>